<dbReference type="EMBL" id="CP015581">
    <property type="protein sequence ID" value="ARU99982.1"/>
    <property type="molecule type" value="Genomic_DNA"/>
</dbReference>
<evidence type="ECO:0000313" key="8">
    <source>
        <dbReference type="Proteomes" id="UP000195814"/>
    </source>
</evidence>
<keyword evidence="2" id="KW-1133">Transmembrane helix</keyword>
<dbReference type="PANTHER" id="PTHR30386">
    <property type="entry name" value="MEMBRANE FUSION SUBUNIT OF EMRAB-TOLC MULTIDRUG EFFLUX PUMP"/>
    <property type="match status" value="1"/>
</dbReference>
<dbReference type="Gene3D" id="2.40.50.100">
    <property type="match status" value="1"/>
</dbReference>
<accession>A0A1Y0LPP0</accession>
<reference evidence="7 8" key="1">
    <citation type="submission" date="2016-05" db="EMBL/GenBank/DDBJ databases">
        <title>Complete genome sequence of two 2,5-diketo-D-glunonic acid producing strain Tatumella citrea.</title>
        <authorList>
            <person name="Duan C."/>
            <person name="Yang J."/>
            <person name="Yang S."/>
        </authorList>
    </citation>
    <scope>NUCLEOTIDE SEQUENCE [LARGE SCALE GENOMIC DNA]</scope>
    <source>
        <strain evidence="6 7">ATCC 39140</strain>
        <strain evidence="5 8">DSM 13699</strain>
    </source>
</reference>
<feature type="domain" description="Multidrug resistance protein MdtA-like barrel-sandwich hybrid" evidence="3">
    <location>
        <begin position="58"/>
        <end position="261"/>
    </location>
</feature>
<keyword evidence="7" id="KW-1185">Reference proteome</keyword>
<dbReference type="KEGG" id="tci:A7K98_20855"/>
<dbReference type="PRINTS" id="PR01490">
    <property type="entry name" value="RTXTOXIND"/>
</dbReference>
<keyword evidence="2" id="KW-0812">Transmembrane</keyword>
<dbReference type="AlphaFoldDB" id="A0A1Y0LPP0"/>
<evidence type="ECO:0000313" key="6">
    <source>
        <dbReference type="EMBL" id="ARU99982.1"/>
    </source>
</evidence>
<evidence type="ECO:0000313" key="7">
    <source>
        <dbReference type="Proteomes" id="UP000195729"/>
    </source>
</evidence>
<dbReference type="InterPro" id="IPR058625">
    <property type="entry name" value="MdtA-like_BSH"/>
</dbReference>
<dbReference type="Proteomes" id="UP000195814">
    <property type="component" value="Chromosome"/>
</dbReference>
<name>A0A1Y0LPP0_TATCI</name>
<proteinExistence type="inferred from homology"/>
<dbReference type="InterPro" id="IPR050739">
    <property type="entry name" value="MFP"/>
</dbReference>
<dbReference type="PANTHER" id="PTHR30386:SF24">
    <property type="entry name" value="MULTIDRUG RESISTANCE EFFLUX PUMP"/>
    <property type="match status" value="1"/>
</dbReference>
<dbReference type="SUPFAM" id="SSF111369">
    <property type="entry name" value="HlyD-like secretion proteins"/>
    <property type="match status" value="2"/>
</dbReference>
<feature type="domain" description="CusB-like beta-barrel" evidence="4">
    <location>
        <begin position="274"/>
        <end position="314"/>
    </location>
</feature>
<dbReference type="Pfam" id="PF25917">
    <property type="entry name" value="BSH_RND"/>
    <property type="match status" value="1"/>
</dbReference>
<protein>
    <submittedName>
        <fullName evidence="5">Uncharacterized protein</fullName>
    </submittedName>
</protein>
<dbReference type="GO" id="GO:0055085">
    <property type="term" value="P:transmembrane transport"/>
    <property type="evidence" value="ECO:0007669"/>
    <property type="project" value="InterPro"/>
</dbReference>
<dbReference type="Gene3D" id="2.40.30.170">
    <property type="match status" value="1"/>
</dbReference>
<evidence type="ECO:0000313" key="5">
    <source>
        <dbReference type="EMBL" id="ARU95942.1"/>
    </source>
</evidence>
<dbReference type="RefSeq" id="WP_087490281.1">
    <property type="nucleotide sequence ID" value="NZ_CP015579.1"/>
</dbReference>
<gene>
    <name evidence="5" type="ORF">A7K98_20855</name>
    <name evidence="6" type="ORF">A7K99_20840</name>
</gene>
<dbReference type="Proteomes" id="UP000195729">
    <property type="component" value="Chromosome"/>
</dbReference>
<evidence type="ECO:0000259" key="3">
    <source>
        <dbReference type="Pfam" id="PF25917"/>
    </source>
</evidence>
<dbReference type="Pfam" id="PF25954">
    <property type="entry name" value="Beta-barrel_RND_2"/>
    <property type="match status" value="1"/>
</dbReference>
<dbReference type="InterPro" id="IPR058792">
    <property type="entry name" value="Beta-barrel_RND_2"/>
</dbReference>
<organism evidence="5 8">
    <name type="scientific">Tatumella citrea</name>
    <name type="common">Pantoea citrea</name>
    <dbReference type="NCBI Taxonomy" id="53336"/>
    <lineage>
        <taxon>Bacteria</taxon>
        <taxon>Pseudomonadati</taxon>
        <taxon>Pseudomonadota</taxon>
        <taxon>Gammaproteobacteria</taxon>
        <taxon>Enterobacterales</taxon>
        <taxon>Erwiniaceae</taxon>
        <taxon>Tatumella</taxon>
    </lineage>
</organism>
<sequence length="369" mass="39803">MTDNTLPAAIAARRTVIMRRKLLLPAVGVIAACIAAGFWWNSTRWQVSTDDAYARADIVTLAPKISGYIARVEVGDNQHVTAGQPLVMLEDKDYRARAEQAEAAWQTAIAAREVIETRIRQFPLRVQQQHTQITAAASRLQAAEVAEVQAQKGLTRQTDLNRQHISSAELLENARSIAAQATAASSEARAGLQQQQLALSLLQQEQQALQAESSGADAHIRETLAQQQLAAIDLQNTLIRSPVTGTIARRTVRPGELGEPGGPLLAVVPDAIYIIANFKETQMANIRPGQPATVSVDALNSQTFHGKVVSLAPASGAEFALLPSDNATGNFTKIVQRMPVRIQLTAGQEQMASIRPGMSVDVSVDTHHE</sequence>
<feature type="transmembrane region" description="Helical" evidence="2">
    <location>
        <begin position="22"/>
        <end position="40"/>
    </location>
</feature>
<dbReference type="EMBL" id="CP015579">
    <property type="protein sequence ID" value="ARU95942.1"/>
    <property type="molecule type" value="Genomic_DNA"/>
</dbReference>
<evidence type="ECO:0000256" key="1">
    <source>
        <dbReference type="ARBA" id="ARBA00009477"/>
    </source>
</evidence>
<comment type="similarity">
    <text evidence="1">Belongs to the membrane fusion protein (MFP) (TC 8.A.1) family.</text>
</comment>
<evidence type="ECO:0000259" key="4">
    <source>
        <dbReference type="Pfam" id="PF25954"/>
    </source>
</evidence>
<dbReference type="OrthoDB" id="9811754at2"/>
<evidence type="ECO:0000256" key="2">
    <source>
        <dbReference type="SAM" id="Phobius"/>
    </source>
</evidence>
<keyword evidence="2" id="KW-0472">Membrane</keyword>